<dbReference type="SUPFAM" id="SSF56574">
    <property type="entry name" value="Serpins"/>
    <property type="match status" value="1"/>
</dbReference>
<dbReference type="InterPro" id="IPR042178">
    <property type="entry name" value="Serpin_sf_1"/>
</dbReference>
<dbReference type="Gene3D" id="2.30.39.10">
    <property type="entry name" value="Alpha-1-antitrypsin, domain 1"/>
    <property type="match status" value="1"/>
</dbReference>
<dbReference type="EMBL" id="UYRU01074615">
    <property type="protein sequence ID" value="VDN24842.1"/>
    <property type="molecule type" value="Genomic_DNA"/>
</dbReference>
<dbReference type="Proteomes" id="UP000281553">
    <property type="component" value="Unassembled WGS sequence"/>
</dbReference>
<dbReference type="PANTHER" id="PTHR11461:SF211">
    <property type="entry name" value="GH10112P-RELATED"/>
    <property type="match status" value="1"/>
</dbReference>
<keyword evidence="5" id="KW-1185">Reference proteome</keyword>
<dbReference type="InterPro" id="IPR000215">
    <property type="entry name" value="Serpin_fam"/>
</dbReference>
<gene>
    <name evidence="4" type="ORF">DILT_LOCUS14515</name>
</gene>
<sequence>MLLAGSDKITRSEILSTLRFNHTESFDAAIKCAGDDMKSVLKSEKDTNILQANGMFLQSGFMLQDAFVETLKKHFTACMTGVDFKNSPEEARQTINDWILNNTNKIIHNLIPEKVINSDTRLVLASAVHFKGIWKEKFVSEQTVKGKFSLLNGEELNAPMMQSKRTVLMAYFDEELDCRAVRIPFQCHEMLILLPNAKNGIHQVLLKLLETSQKELFKKVFSADAYFMHKIMLRLPRFQLAESESKDFKEIISAMGMPSTFSSASADFSGITGHRDLCVANVFHKATIVVRKFLPSSST</sequence>
<evidence type="ECO:0000256" key="1">
    <source>
        <dbReference type="ARBA" id="ARBA00009500"/>
    </source>
</evidence>
<comment type="similarity">
    <text evidence="1 2">Belongs to the serpin family.</text>
</comment>
<dbReference type="InterPro" id="IPR036186">
    <property type="entry name" value="Serpin_sf"/>
</dbReference>
<dbReference type="PANTHER" id="PTHR11461">
    <property type="entry name" value="SERINE PROTEASE INHIBITOR, SERPIN"/>
    <property type="match status" value="1"/>
</dbReference>
<dbReference type="Pfam" id="PF00079">
    <property type="entry name" value="Serpin"/>
    <property type="match status" value="1"/>
</dbReference>
<dbReference type="GO" id="GO:0005615">
    <property type="term" value="C:extracellular space"/>
    <property type="evidence" value="ECO:0007669"/>
    <property type="project" value="InterPro"/>
</dbReference>
<accession>A0A3P7PYN4</accession>
<proteinExistence type="inferred from homology"/>
<dbReference type="SMART" id="SM00093">
    <property type="entry name" value="SERPIN"/>
    <property type="match status" value="1"/>
</dbReference>
<evidence type="ECO:0000313" key="5">
    <source>
        <dbReference type="Proteomes" id="UP000281553"/>
    </source>
</evidence>
<evidence type="ECO:0000313" key="4">
    <source>
        <dbReference type="EMBL" id="VDN24842.1"/>
    </source>
</evidence>
<organism evidence="4 5">
    <name type="scientific">Dibothriocephalus latus</name>
    <name type="common">Fish tapeworm</name>
    <name type="synonym">Diphyllobothrium latum</name>
    <dbReference type="NCBI Taxonomy" id="60516"/>
    <lineage>
        <taxon>Eukaryota</taxon>
        <taxon>Metazoa</taxon>
        <taxon>Spiralia</taxon>
        <taxon>Lophotrochozoa</taxon>
        <taxon>Platyhelminthes</taxon>
        <taxon>Cestoda</taxon>
        <taxon>Eucestoda</taxon>
        <taxon>Diphyllobothriidea</taxon>
        <taxon>Diphyllobothriidae</taxon>
        <taxon>Dibothriocephalus</taxon>
    </lineage>
</organism>
<evidence type="ECO:0000256" key="2">
    <source>
        <dbReference type="RuleBase" id="RU000411"/>
    </source>
</evidence>
<dbReference type="OrthoDB" id="671595at2759"/>
<dbReference type="AlphaFoldDB" id="A0A3P7PYN4"/>
<evidence type="ECO:0000259" key="3">
    <source>
        <dbReference type="SMART" id="SM00093"/>
    </source>
</evidence>
<dbReference type="CDD" id="cd00172">
    <property type="entry name" value="serpin"/>
    <property type="match status" value="1"/>
</dbReference>
<dbReference type="GO" id="GO:0004867">
    <property type="term" value="F:serine-type endopeptidase inhibitor activity"/>
    <property type="evidence" value="ECO:0007669"/>
    <property type="project" value="InterPro"/>
</dbReference>
<dbReference type="Gene3D" id="3.30.497.10">
    <property type="entry name" value="Antithrombin, subunit I, domain 2"/>
    <property type="match status" value="1"/>
</dbReference>
<feature type="domain" description="Serpin" evidence="3">
    <location>
        <begin position="1"/>
        <end position="292"/>
    </location>
</feature>
<dbReference type="InterPro" id="IPR042185">
    <property type="entry name" value="Serpin_sf_2"/>
</dbReference>
<dbReference type="InterPro" id="IPR023796">
    <property type="entry name" value="Serpin_dom"/>
</dbReference>
<reference evidence="4 5" key="1">
    <citation type="submission" date="2018-11" db="EMBL/GenBank/DDBJ databases">
        <authorList>
            <consortium name="Pathogen Informatics"/>
        </authorList>
    </citation>
    <scope>NUCLEOTIDE SEQUENCE [LARGE SCALE GENOMIC DNA]</scope>
</reference>
<name>A0A3P7PYN4_DIBLA</name>
<protein>
    <recommendedName>
        <fullName evidence="3">Serpin domain-containing protein</fullName>
    </recommendedName>
</protein>